<protein>
    <submittedName>
        <fullName evidence="3">XRE family transcriptional regulator</fullName>
    </submittedName>
</protein>
<evidence type="ECO:0000313" key="4">
    <source>
        <dbReference type="Proteomes" id="UP001373496"/>
    </source>
</evidence>
<reference evidence="3 4" key="1">
    <citation type="submission" date="2024-03" db="EMBL/GenBank/DDBJ databases">
        <title>Draft genome sequence of Klenkia terrae.</title>
        <authorList>
            <person name="Duangmal K."/>
            <person name="Chantavorakit T."/>
        </authorList>
    </citation>
    <scope>NUCLEOTIDE SEQUENCE [LARGE SCALE GENOMIC DNA]</scope>
    <source>
        <strain evidence="3 4">JCM 17786</strain>
    </source>
</reference>
<dbReference type="Gene3D" id="1.10.10.2910">
    <property type="match status" value="1"/>
</dbReference>
<organism evidence="3 4">
    <name type="scientific">Klenkia terrae</name>
    <dbReference type="NCBI Taxonomy" id="1052259"/>
    <lineage>
        <taxon>Bacteria</taxon>
        <taxon>Bacillati</taxon>
        <taxon>Actinomycetota</taxon>
        <taxon>Actinomycetes</taxon>
        <taxon>Geodermatophilales</taxon>
        <taxon>Geodermatophilaceae</taxon>
        <taxon>Klenkia</taxon>
    </lineage>
</organism>
<dbReference type="PANTHER" id="PTHR43236">
    <property type="entry name" value="ANTITOXIN HIGA1"/>
    <property type="match status" value="1"/>
</dbReference>
<evidence type="ECO:0000313" key="3">
    <source>
        <dbReference type="EMBL" id="MEI4277759.1"/>
    </source>
</evidence>
<dbReference type="SUPFAM" id="SSF47413">
    <property type="entry name" value="lambda repressor-like DNA-binding domains"/>
    <property type="match status" value="1"/>
</dbReference>
<gene>
    <name evidence="3" type="ORF">UXQ13_04720</name>
</gene>
<dbReference type="InterPro" id="IPR052345">
    <property type="entry name" value="Rad_response_metalloprotease"/>
</dbReference>
<dbReference type="Gene3D" id="1.10.260.40">
    <property type="entry name" value="lambda repressor-like DNA-binding domains"/>
    <property type="match status" value="1"/>
</dbReference>
<dbReference type="Pfam" id="PF06114">
    <property type="entry name" value="Peptidase_M78"/>
    <property type="match status" value="1"/>
</dbReference>
<feature type="domain" description="HTH cro/C1-type" evidence="2">
    <location>
        <begin position="8"/>
        <end position="62"/>
    </location>
</feature>
<dbReference type="CDD" id="cd00093">
    <property type="entry name" value="HTH_XRE"/>
    <property type="match status" value="1"/>
</dbReference>
<proteinExistence type="inferred from homology"/>
<comment type="caution">
    <text evidence="3">The sequence shown here is derived from an EMBL/GenBank/DDBJ whole genome shotgun (WGS) entry which is preliminary data.</text>
</comment>
<comment type="similarity">
    <text evidence="1">Belongs to the short-chain fatty acyl-CoA assimilation regulator (ScfR) family.</text>
</comment>
<dbReference type="EMBL" id="JBAPLV010000003">
    <property type="protein sequence ID" value="MEI4277759.1"/>
    <property type="molecule type" value="Genomic_DNA"/>
</dbReference>
<evidence type="ECO:0000259" key="2">
    <source>
        <dbReference type="PROSITE" id="PS50943"/>
    </source>
</evidence>
<name>A0ABU8E278_9ACTN</name>
<dbReference type="InterPro" id="IPR001387">
    <property type="entry name" value="Cro/C1-type_HTH"/>
</dbReference>
<evidence type="ECO:0000256" key="1">
    <source>
        <dbReference type="ARBA" id="ARBA00007227"/>
    </source>
</evidence>
<dbReference type="PROSITE" id="PS50943">
    <property type="entry name" value="HTH_CROC1"/>
    <property type="match status" value="1"/>
</dbReference>
<dbReference type="RefSeq" id="WP_225231903.1">
    <property type="nucleotide sequence ID" value="NZ_JBAPLV010000003.1"/>
</dbReference>
<accession>A0ABU8E278</accession>
<dbReference type="PANTHER" id="PTHR43236:SF1">
    <property type="entry name" value="BLL7220 PROTEIN"/>
    <property type="match status" value="1"/>
</dbReference>
<sequence>MSTLGAAIEMARRAGGWTQGEIAERAGVTQATLSRWEHDLRTPSDEDLRSIAAAVGVTPDILLRGRDIEGALGVDVHMRKSKTAPPTKWRMLEARLNLHRLRAGKLLEQVQMQARNTVPTFDPFETAPDDAARMVRMQWRMPAGPVRQLMGWMESAGCVVVEEDFGTRRVEGLSQWIAGHPVALINSTAPTDRKRLTLAHELGHLCLHRNEPTDDIERDAFAFAAEFLMPSQAIKSQLRNPELGRLLHLKREWGVSVQALIERAASLGTITGQRRSALYRQISALGWKTSEPGSEEVAVEHPTLAASIGDAMRASGLTTQDIAVMVGYATGDDLGPYTGTQHHGLRVIGGNTVR</sequence>
<dbReference type="Proteomes" id="UP001373496">
    <property type="component" value="Unassembled WGS sequence"/>
</dbReference>
<dbReference type="SMART" id="SM00530">
    <property type="entry name" value="HTH_XRE"/>
    <property type="match status" value="1"/>
</dbReference>
<keyword evidence="4" id="KW-1185">Reference proteome</keyword>
<dbReference type="InterPro" id="IPR010359">
    <property type="entry name" value="IrrE_HExxH"/>
</dbReference>
<dbReference type="Pfam" id="PF01381">
    <property type="entry name" value="HTH_3"/>
    <property type="match status" value="1"/>
</dbReference>
<dbReference type="InterPro" id="IPR010982">
    <property type="entry name" value="Lambda_DNA-bd_dom_sf"/>
</dbReference>